<dbReference type="InterPro" id="IPR013154">
    <property type="entry name" value="ADH-like_N"/>
</dbReference>
<accession>A0A099I4Y9</accession>
<dbReference type="Pfam" id="PF08240">
    <property type="entry name" value="ADH_N"/>
    <property type="match status" value="1"/>
</dbReference>
<dbReference type="InterPro" id="IPR013149">
    <property type="entry name" value="ADH-like_C"/>
</dbReference>
<dbReference type="RefSeq" id="WP_044905889.1">
    <property type="nucleotide sequence ID" value="NZ_JQIF01000057.1"/>
</dbReference>
<name>A0A099I4Y9_CLOIN</name>
<dbReference type="GO" id="GO:0016491">
    <property type="term" value="F:oxidoreductase activity"/>
    <property type="evidence" value="ECO:0007669"/>
    <property type="project" value="UniProtKB-KW"/>
</dbReference>
<dbReference type="EMBL" id="JQIF01000057">
    <property type="protein sequence ID" value="KGJ52681.1"/>
    <property type="molecule type" value="Genomic_DNA"/>
</dbReference>
<evidence type="ECO:0000256" key="1">
    <source>
        <dbReference type="ARBA" id="ARBA00022723"/>
    </source>
</evidence>
<dbReference type="SUPFAM" id="SSF50129">
    <property type="entry name" value="GroES-like"/>
    <property type="match status" value="1"/>
</dbReference>
<evidence type="ECO:0000256" key="4">
    <source>
        <dbReference type="RuleBase" id="RU361277"/>
    </source>
</evidence>
<dbReference type="PANTHER" id="PTHR43401">
    <property type="entry name" value="L-THREONINE 3-DEHYDROGENASE"/>
    <property type="match status" value="1"/>
</dbReference>
<gene>
    <name evidence="6" type="ORF">CIAN88_13485</name>
</gene>
<keyword evidence="2 4" id="KW-0862">Zinc</keyword>
<sequence length="351" mass="39277">MEKARAWVIEAKDKLAMRELDILEPGDYEVLFKTEVCSLCTVDRRTYKGTRNYGYPFLGGHECSGTIIKTGRGVVGVKAGDKAIFTSGYCNQCELDRSGRGTQCNRKKEMPKRSSLDGNILGGGLSEYLVIPAWQIIRMPDDVDMRHAALTEPLACCIHSIRKARLKFGDTVVIIGMGIMGYFHVKLAQMCGARIIVSETDEEKRKTAIREGAAYAFDPRQCDVGEEIRRLTDGLGADAVINTIPFKEVWQQAIDMLAPYGRLIAYSSQNSKEPIGVDFGMVHSREIEFIGTLNPTIEDNQMAVKLIGYQMIDMEKVIDREFSFAQGKEAFDYACKPGVYRVMINYGKEDN</sequence>
<dbReference type="InterPro" id="IPR050129">
    <property type="entry name" value="Zn_alcohol_dh"/>
</dbReference>
<comment type="similarity">
    <text evidence="4">Belongs to the zinc-containing alcohol dehydrogenase family.</text>
</comment>
<dbReference type="PANTHER" id="PTHR43401:SF2">
    <property type="entry name" value="L-THREONINE 3-DEHYDROGENASE"/>
    <property type="match status" value="1"/>
</dbReference>
<dbReference type="Gene3D" id="3.40.50.720">
    <property type="entry name" value="NAD(P)-binding Rossmann-like Domain"/>
    <property type="match status" value="1"/>
</dbReference>
<evidence type="ECO:0000313" key="7">
    <source>
        <dbReference type="Proteomes" id="UP000030008"/>
    </source>
</evidence>
<comment type="cofactor">
    <cofactor evidence="4">
        <name>Zn(2+)</name>
        <dbReference type="ChEBI" id="CHEBI:29105"/>
    </cofactor>
</comment>
<reference evidence="6 7" key="1">
    <citation type="submission" date="2014-08" db="EMBL/GenBank/DDBJ databases">
        <title>Clostridium innocuum, an unnegligible vancomycin-resistant pathogen causing extra-intestinal infections.</title>
        <authorList>
            <person name="Feng Y."/>
            <person name="Chiu C.-H."/>
        </authorList>
    </citation>
    <scope>NUCLEOTIDE SEQUENCE [LARGE SCALE GENOMIC DNA]</scope>
    <source>
        <strain evidence="6 7">AN88</strain>
    </source>
</reference>
<dbReference type="InterPro" id="IPR011032">
    <property type="entry name" value="GroES-like_sf"/>
</dbReference>
<evidence type="ECO:0000256" key="2">
    <source>
        <dbReference type="ARBA" id="ARBA00022833"/>
    </source>
</evidence>
<evidence type="ECO:0000313" key="6">
    <source>
        <dbReference type="EMBL" id="KGJ52681.1"/>
    </source>
</evidence>
<dbReference type="PROSITE" id="PS00059">
    <property type="entry name" value="ADH_ZINC"/>
    <property type="match status" value="1"/>
</dbReference>
<evidence type="ECO:0000259" key="5">
    <source>
        <dbReference type="SMART" id="SM00829"/>
    </source>
</evidence>
<dbReference type="Proteomes" id="UP000030008">
    <property type="component" value="Unassembled WGS sequence"/>
</dbReference>
<feature type="domain" description="Enoyl reductase (ER)" evidence="5">
    <location>
        <begin position="10"/>
        <end position="344"/>
    </location>
</feature>
<evidence type="ECO:0000256" key="3">
    <source>
        <dbReference type="ARBA" id="ARBA00023002"/>
    </source>
</evidence>
<dbReference type="SUPFAM" id="SSF51735">
    <property type="entry name" value="NAD(P)-binding Rossmann-fold domains"/>
    <property type="match status" value="1"/>
</dbReference>
<organism evidence="6 7">
    <name type="scientific">Clostridium innocuum</name>
    <dbReference type="NCBI Taxonomy" id="1522"/>
    <lineage>
        <taxon>Bacteria</taxon>
        <taxon>Bacillati</taxon>
        <taxon>Bacillota</taxon>
        <taxon>Clostridia</taxon>
        <taxon>Eubacteriales</taxon>
        <taxon>Clostridiaceae</taxon>
        <taxon>Clostridium</taxon>
    </lineage>
</organism>
<proteinExistence type="inferred from homology"/>
<dbReference type="InterPro" id="IPR020843">
    <property type="entry name" value="ER"/>
</dbReference>
<keyword evidence="1 4" id="KW-0479">Metal-binding</keyword>
<comment type="caution">
    <text evidence="6">The sequence shown here is derived from an EMBL/GenBank/DDBJ whole genome shotgun (WGS) entry which is preliminary data.</text>
</comment>
<dbReference type="SMART" id="SM00829">
    <property type="entry name" value="PKS_ER"/>
    <property type="match status" value="1"/>
</dbReference>
<keyword evidence="3" id="KW-0560">Oxidoreductase</keyword>
<dbReference type="Gene3D" id="3.90.180.10">
    <property type="entry name" value="Medium-chain alcohol dehydrogenases, catalytic domain"/>
    <property type="match status" value="1"/>
</dbReference>
<dbReference type="InterPro" id="IPR002328">
    <property type="entry name" value="ADH_Zn_CS"/>
</dbReference>
<dbReference type="AlphaFoldDB" id="A0A099I4Y9"/>
<protein>
    <submittedName>
        <fullName evidence="6">Sorbitol dehydrogenase</fullName>
    </submittedName>
</protein>
<dbReference type="InterPro" id="IPR036291">
    <property type="entry name" value="NAD(P)-bd_dom_sf"/>
</dbReference>
<dbReference type="Pfam" id="PF00107">
    <property type="entry name" value="ADH_zinc_N"/>
    <property type="match status" value="1"/>
</dbReference>
<dbReference type="GO" id="GO:0008270">
    <property type="term" value="F:zinc ion binding"/>
    <property type="evidence" value="ECO:0007669"/>
    <property type="project" value="InterPro"/>
</dbReference>